<gene>
    <name evidence="1" type="ORF">T440DRAFT_356011</name>
</gene>
<protein>
    <recommendedName>
        <fullName evidence="3">Heterokaryon incompatibility domain-containing protein</fullName>
    </recommendedName>
</protein>
<feature type="non-terminal residue" evidence="1">
    <location>
        <position position="195"/>
    </location>
</feature>
<evidence type="ECO:0008006" key="3">
    <source>
        <dbReference type="Google" id="ProtNLM"/>
    </source>
</evidence>
<evidence type="ECO:0000313" key="1">
    <source>
        <dbReference type="EMBL" id="KAF2849076.1"/>
    </source>
</evidence>
<dbReference type="OrthoDB" id="20872at2759"/>
<dbReference type="PANTHER" id="PTHR10622">
    <property type="entry name" value="HET DOMAIN-CONTAINING PROTEIN"/>
    <property type="match status" value="1"/>
</dbReference>
<evidence type="ECO:0000313" key="2">
    <source>
        <dbReference type="Proteomes" id="UP000799423"/>
    </source>
</evidence>
<reference evidence="1" key="1">
    <citation type="submission" date="2020-01" db="EMBL/GenBank/DDBJ databases">
        <authorList>
            <consortium name="DOE Joint Genome Institute"/>
            <person name="Haridas S."/>
            <person name="Albert R."/>
            <person name="Binder M."/>
            <person name="Bloem J."/>
            <person name="Labutti K."/>
            <person name="Salamov A."/>
            <person name="Andreopoulos B."/>
            <person name="Baker S.E."/>
            <person name="Barry K."/>
            <person name="Bills G."/>
            <person name="Bluhm B.H."/>
            <person name="Cannon C."/>
            <person name="Castanera R."/>
            <person name="Culley D.E."/>
            <person name="Daum C."/>
            <person name="Ezra D."/>
            <person name="Gonzalez J.B."/>
            <person name="Henrissat B."/>
            <person name="Kuo A."/>
            <person name="Liang C."/>
            <person name="Lipzen A."/>
            <person name="Lutzoni F."/>
            <person name="Magnuson J."/>
            <person name="Mondo S."/>
            <person name="Nolan M."/>
            <person name="Ohm R."/>
            <person name="Pangilinan J."/>
            <person name="Park H.-J."/>
            <person name="Ramirez L."/>
            <person name="Alfaro M."/>
            <person name="Sun H."/>
            <person name="Tritt A."/>
            <person name="Yoshinaga Y."/>
            <person name="Zwiers L.-H."/>
            <person name="Turgeon B.G."/>
            <person name="Goodwin S.B."/>
            <person name="Spatafora J.W."/>
            <person name="Crous P.W."/>
            <person name="Grigoriev I.V."/>
        </authorList>
    </citation>
    <scope>NUCLEOTIDE SEQUENCE</scope>
    <source>
        <strain evidence="1">IPT5</strain>
    </source>
</reference>
<keyword evidence="2" id="KW-1185">Reference proteome</keyword>
<dbReference type="AlphaFoldDB" id="A0A6A7B0K2"/>
<dbReference type="EMBL" id="MU006313">
    <property type="protein sequence ID" value="KAF2849076.1"/>
    <property type="molecule type" value="Genomic_DNA"/>
</dbReference>
<organism evidence="1 2">
    <name type="scientific">Plenodomus tracheiphilus IPT5</name>
    <dbReference type="NCBI Taxonomy" id="1408161"/>
    <lineage>
        <taxon>Eukaryota</taxon>
        <taxon>Fungi</taxon>
        <taxon>Dikarya</taxon>
        <taxon>Ascomycota</taxon>
        <taxon>Pezizomycotina</taxon>
        <taxon>Dothideomycetes</taxon>
        <taxon>Pleosporomycetidae</taxon>
        <taxon>Pleosporales</taxon>
        <taxon>Pleosporineae</taxon>
        <taxon>Leptosphaeriaceae</taxon>
        <taxon>Plenodomus</taxon>
    </lineage>
</organism>
<sequence length="195" mass="22198">KVEGFCNLAAVEGFTYCWIDTCSIDKSSSAELSEAINSMFSYYQDSDACYVYLDVKIQGDRVTLTELRNTRWITRGWTLQELIAPSNVSFFDKKWKLCGTRSELVIELHSITGIGLEPLSGVDLTMLQNYSIATKMSWASKRITTRPEDLAYCLFGIFQVHLPPLYGEGRLAAFRRLQEEIIKYSLDLSFLAWTA</sequence>
<dbReference type="Proteomes" id="UP000799423">
    <property type="component" value="Unassembled WGS sequence"/>
</dbReference>
<proteinExistence type="predicted"/>
<feature type="non-terminal residue" evidence="1">
    <location>
        <position position="1"/>
    </location>
</feature>
<name>A0A6A7B0K2_9PLEO</name>
<dbReference type="PANTHER" id="PTHR10622:SF10">
    <property type="entry name" value="HET DOMAIN-CONTAINING PROTEIN"/>
    <property type="match status" value="1"/>
</dbReference>
<accession>A0A6A7B0K2</accession>